<dbReference type="GO" id="GO:0005789">
    <property type="term" value="C:endoplasmic reticulum membrane"/>
    <property type="evidence" value="ECO:0007669"/>
    <property type="project" value="TreeGrafter"/>
</dbReference>
<evidence type="ECO:0000256" key="3">
    <source>
        <dbReference type="ARBA" id="ARBA00022737"/>
    </source>
</evidence>
<dbReference type="GeneID" id="103025531"/>
<dbReference type="InterPro" id="IPR059044">
    <property type="entry name" value="TM_Tm6sf1/2"/>
</dbReference>
<feature type="transmembrane region" description="Helical" evidence="8">
    <location>
        <begin position="103"/>
        <end position="128"/>
    </location>
</feature>
<proteinExistence type="inferred from homology"/>
<evidence type="ECO:0000259" key="9">
    <source>
        <dbReference type="PROSITE" id="PS51751"/>
    </source>
</evidence>
<feature type="transmembrane region" description="Helical" evidence="8">
    <location>
        <begin position="33"/>
        <end position="55"/>
    </location>
</feature>
<evidence type="ECO:0000256" key="1">
    <source>
        <dbReference type="ARBA" id="ARBA00004127"/>
    </source>
</evidence>
<keyword evidence="3" id="KW-0677">Repeat</keyword>
<dbReference type="Bgee" id="ENSAMXG00000040821">
    <property type="expression patterns" value="Expressed in embryo and 4 other cell types or tissues"/>
</dbReference>
<comment type="similarity">
    <text evidence="6">Belongs to the TM6SF family.</text>
</comment>
<feature type="transmembrane region" description="Helical" evidence="8">
    <location>
        <begin position="140"/>
        <end position="160"/>
    </location>
</feature>
<feature type="transmembrane region" description="Helical" evidence="8">
    <location>
        <begin position="264"/>
        <end position="287"/>
    </location>
</feature>
<dbReference type="InterPro" id="IPR047195">
    <property type="entry name" value="TM6SF1-like"/>
</dbReference>
<dbReference type="Proteomes" id="UP000018467">
    <property type="component" value="Unassembled WGS sequence"/>
</dbReference>
<sequence>MMALPLEICVFILSLTAPFVLYAANNASSLLTPLDILALEVTVLITVFIMAYLFVRNEKTVDPLYYVFAVFSFTSVSDLTTALEQDGHIRGFVAFYINEGEPYLNAAYCIMMNYWKGVVHFVLLLTIIHCIRKGKQYRSIGLLWAGSMIATQVVFIPGIVIGKHAKSIYPAFWRNILFFILPIWAAVNLFSRQRELPVIPADKVEEEQKKGLLSRPKELLLSLSLLGAMAFAVFRGFVVLECALDICFTYIYQYEPYLKDNVAFSKVTMLVILFYALPMLMACAYGLNTPGCTWMLEWTLILAGAIAQTQWAHIGASVHSRTPFTYRIPKDEWRVVMTLNVLFMAVPLLLALHVYRYPAFFMKTVPPGQADNDKKRK</sequence>
<evidence type="ECO:0000313" key="10">
    <source>
        <dbReference type="Ensembl" id="ENSAMXP00000045712.1"/>
    </source>
</evidence>
<comment type="subcellular location">
    <subcellularLocation>
        <location evidence="1">Endomembrane system</location>
        <topology evidence="1">Multi-pass membrane protein</topology>
    </subcellularLocation>
</comment>
<keyword evidence="5 7" id="KW-0472">Membrane</keyword>
<evidence type="ECO:0000256" key="2">
    <source>
        <dbReference type="ARBA" id="ARBA00022692"/>
    </source>
</evidence>
<reference evidence="10" key="4">
    <citation type="submission" date="2025-09" db="UniProtKB">
        <authorList>
            <consortium name="Ensembl"/>
        </authorList>
    </citation>
    <scope>IDENTIFICATION</scope>
</reference>
<dbReference type="CDD" id="cd21106">
    <property type="entry name" value="TM6SF1-like"/>
    <property type="match status" value="1"/>
</dbReference>
<feature type="transmembrane region" description="Helical" evidence="8">
    <location>
        <begin position="172"/>
        <end position="190"/>
    </location>
</feature>
<dbReference type="InParanoid" id="A0A3B1JTH8"/>
<feature type="transmembrane region" description="Helical" evidence="8">
    <location>
        <begin position="333"/>
        <end position="355"/>
    </location>
</feature>
<evidence type="ECO:0000256" key="7">
    <source>
        <dbReference type="PROSITE-ProRule" id="PRU01087"/>
    </source>
</evidence>
<dbReference type="AlphaFoldDB" id="A0A3B1JTH8"/>
<dbReference type="GO" id="GO:0055088">
    <property type="term" value="P:lipid homeostasis"/>
    <property type="evidence" value="ECO:0007669"/>
    <property type="project" value="TreeGrafter"/>
</dbReference>
<dbReference type="KEGG" id="amex:103025531"/>
<dbReference type="STRING" id="7994.ENSAMXP00000045712"/>
<keyword evidence="4 7" id="KW-1133">Transmembrane helix</keyword>
<reference evidence="11" key="2">
    <citation type="journal article" date="2014" name="Nat. Commun.">
        <title>The cavefish genome reveals candidate genes for eye loss.</title>
        <authorList>
            <person name="McGaugh S.E."/>
            <person name="Gross J.B."/>
            <person name="Aken B."/>
            <person name="Blin M."/>
            <person name="Borowsky R."/>
            <person name="Chalopin D."/>
            <person name="Hinaux H."/>
            <person name="Jeffery W.R."/>
            <person name="Keene A."/>
            <person name="Ma L."/>
            <person name="Minx P."/>
            <person name="Murphy D."/>
            <person name="O'Quin K.E."/>
            <person name="Retaux S."/>
            <person name="Rohner N."/>
            <person name="Searle S.M."/>
            <person name="Stahl B.A."/>
            <person name="Tabin C."/>
            <person name="Volff J.N."/>
            <person name="Yoshizawa M."/>
            <person name="Warren W.C."/>
        </authorList>
    </citation>
    <scope>NUCLEOTIDE SEQUENCE [LARGE SCALE GENOMIC DNA]</scope>
    <source>
        <strain evidence="11">female</strain>
    </source>
</reference>
<accession>A0A3B1JTH8</accession>
<dbReference type="GO" id="GO:0033116">
    <property type="term" value="C:endoplasmic reticulum-Golgi intermediate compartment membrane"/>
    <property type="evidence" value="ECO:0007669"/>
    <property type="project" value="TreeGrafter"/>
</dbReference>
<organism evidence="10 11">
    <name type="scientific">Astyanax mexicanus</name>
    <name type="common">Blind cave fish</name>
    <name type="synonym">Astyanax fasciatus mexicanus</name>
    <dbReference type="NCBI Taxonomy" id="7994"/>
    <lineage>
        <taxon>Eukaryota</taxon>
        <taxon>Metazoa</taxon>
        <taxon>Chordata</taxon>
        <taxon>Craniata</taxon>
        <taxon>Vertebrata</taxon>
        <taxon>Euteleostomi</taxon>
        <taxon>Actinopterygii</taxon>
        <taxon>Neopterygii</taxon>
        <taxon>Teleostei</taxon>
        <taxon>Ostariophysi</taxon>
        <taxon>Characiformes</taxon>
        <taxon>Characoidei</taxon>
        <taxon>Acestrorhamphidae</taxon>
        <taxon>Acestrorhamphinae</taxon>
        <taxon>Astyanax</taxon>
    </lineage>
</organism>
<dbReference type="CTD" id="405880"/>
<feature type="transmembrane region" description="Helical" evidence="8">
    <location>
        <begin position="294"/>
        <end position="313"/>
    </location>
</feature>
<dbReference type="InterPro" id="IPR033118">
    <property type="entry name" value="EXPERA"/>
</dbReference>
<dbReference type="Pfam" id="PF26083">
    <property type="entry name" value="TM_Tm6sf2"/>
    <property type="match status" value="1"/>
</dbReference>
<dbReference type="GO" id="GO:0019216">
    <property type="term" value="P:regulation of lipid metabolic process"/>
    <property type="evidence" value="ECO:0007669"/>
    <property type="project" value="TreeGrafter"/>
</dbReference>
<dbReference type="Ensembl" id="ENSAMXT00000050350.1">
    <property type="protein sequence ID" value="ENSAMXP00000045712.1"/>
    <property type="gene ID" value="ENSAMXG00000040821.1"/>
</dbReference>
<reference evidence="10" key="3">
    <citation type="submission" date="2025-08" db="UniProtKB">
        <authorList>
            <consortium name="Ensembl"/>
        </authorList>
    </citation>
    <scope>IDENTIFICATION</scope>
</reference>
<keyword evidence="11" id="KW-1185">Reference proteome</keyword>
<dbReference type="PANTHER" id="PTHR14568">
    <property type="entry name" value="TRANSMEMBRANE SUPERFAMILY 6 MEMBER 1/2"/>
    <property type="match status" value="1"/>
</dbReference>
<feature type="transmembrane region" description="Helical" evidence="8">
    <location>
        <begin position="219"/>
        <end position="252"/>
    </location>
</feature>
<dbReference type="PROSITE" id="PS51751">
    <property type="entry name" value="EXPERA"/>
    <property type="match status" value="2"/>
</dbReference>
<evidence type="ECO:0000256" key="4">
    <source>
        <dbReference type="ARBA" id="ARBA00022989"/>
    </source>
</evidence>
<evidence type="ECO:0000256" key="6">
    <source>
        <dbReference type="ARBA" id="ARBA00034760"/>
    </source>
</evidence>
<protein>
    <submittedName>
        <fullName evidence="10">Transmembrane 6 superfamily member 2</fullName>
    </submittedName>
</protein>
<dbReference type="RefSeq" id="XP_022534570.1">
    <property type="nucleotide sequence ID" value="XM_022678849.2"/>
</dbReference>
<keyword evidence="2 7" id="KW-0812">Transmembrane</keyword>
<feature type="transmembrane region" description="Helical" evidence="8">
    <location>
        <begin position="64"/>
        <end position="83"/>
    </location>
</feature>
<feature type="domain" description="EXPERA" evidence="9">
    <location>
        <begin position="217"/>
        <end position="351"/>
    </location>
</feature>
<dbReference type="OrthoDB" id="8181520at2759"/>
<evidence type="ECO:0000313" key="11">
    <source>
        <dbReference type="Proteomes" id="UP000018467"/>
    </source>
</evidence>
<reference evidence="11" key="1">
    <citation type="submission" date="2013-03" db="EMBL/GenBank/DDBJ databases">
        <authorList>
            <person name="Jeffery W."/>
            <person name="Warren W."/>
            <person name="Wilson R.K."/>
        </authorList>
    </citation>
    <scope>NUCLEOTIDE SEQUENCE</scope>
    <source>
        <strain evidence="11">female</strain>
    </source>
</reference>
<evidence type="ECO:0000256" key="8">
    <source>
        <dbReference type="SAM" id="Phobius"/>
    </source>
</evidence>
<name>A0A3B1JTH8_ASTMX</name>
<dbReference type="PANTHER" id="PTHR14568:SF9">
    <property type="entry name" value="TRANSMEMBRANE 6 SUPERFAMILY MEMBER 2"/>
    <property type="match status" value="1"/>
</dbReference>
<dbReference type="GeneTree" id="ENSGT00390000012913"/>
<evidence type="ECO:0000256" key="5">
    <source>
        <dbReference type="ARBA" id="ARBA00023136"/>
    </source>
</evidence>
<feature type="domain" description="EXPERA" evidence="9">
    <location>
        <begin position="61"/>
        <end position="186"/>
    </location>
</feature>